<proteinExistence type="predicted"/>
<dbReference type="Proteomes" id="UP000241848">
    <property type="component" value="Unassembled WGS sequence"/>
</dbReference>
<comment type="caution">
    <text evidence="1">The sequence shown here is derived from an EMBL/GenBank/DDBJ whole genome shotgun (WGS) entry which is preliminary data.</text>
</comment>
<dbReference type="SUPFAM" id="SSF52833">
    <property type="entry name" value="Thioredoxin-like"/>
    <property type="match status" value="1"/>
</dbReference>
<evidence type="ECO:0000313" key="1">
    <source>
        <dbReference type="EMBL" id="PSR24122.1"/>
    </source>
</evidence>
<name>A0A2T2WPF9_9FIRM</name>
<protein>
    <submittedName>
        <fullName evidence="1">Uncharacterized protein</fullName>
    </submittedName>
</protein>
<organism evidence="1 2">
    <name type="scientific">Sulfobacillus acidophilus</name>
    <dbReference type="NCBI Taxonomy" id="53633"/>
    <lineage>
        <taxon>Bacteria</taxon>
        <taxon>Bacillati</taxon>
        <taxon>Bacillota</taxon>
        <taxon>Clostridia</taxon>
        <taxon>Eubacteriales</taxon>
        <taxon>Clostridiales Family XVII. Incertae Sedis</taxon>
        <taxon>Sulfobacillus</taxon>
    </lineage>
</organism>
<dbReference type="AlphaFoldDB" id="A0A2T2WPF9"/>
<dbReference type="Gene3D" id="3.40.30.80">
    <property type="match status" value="1"/>
</dbReference>
<reference evidence="1 2" key="1">
    <citation type="journal article" date="2014" name="BMC Genomics">
        <title>Comparison of environmental and isolate Sulfobacillus genomes reveals diverse carbon, sulfur, nitrogen, and hydrogen metabolisms.</title>
        <authorList>
            <person name="Justice N.B."/>
            <person name="Norman A."/>
            <person name="Brown C.T."/>
            <person name="Singh A."/>
            <person name="Thomas B.C."/>
            <person name="Banfield J.F."/>
        </authorList>
    </citation>
    <scope>NUCLEOTIDE SEQUENCE [LARGE SCALE GENOMIC DNA]</scope>
    <source>
        <strain evidence="1">AMDSBA3</strain>
    </source>
</reference>
<dbReference type="PANTHER" id="PTHR37170:SF1">
    <property type="entry name" value="GLUTAREDOXIN-LIKE PROTEIN"/>
    <property type="match status" value="1"/>
</dbReference>
<dbReference type="EMBL" id="PXYV01000001">
    <property type="protein sequence ID" value="PSR24122.1"/>
    <property type="molecule type" value="Genomic_DNA"/>
</dbReference>
<accession>A0A2T2WPF9</accession>
<sequence>MAIITENIRSDVQDFLKDLRDPVTVDFYPQPESPASEPMKQLLQELHELAPLIQVVEHPQSAAPIAPETAEDIEGPVTTFSVRDAFTGIRYLGFPGGQEFGTFLQDLVDLSVGQEVSLSTATQQWLKTLEAPLHLEVFVTPT</sequence>
<dbReference type="InterPro" id="IPR036249">
    <property type="entry name" value="Thioredoxin-like_sf"/>
</dbReference>
<dbReference type="PANTHER" id="PTHR37170">
    <property type="entry name" value="GLUTAREDOXIN-RELATED"/>
    <property type="match status" value="1"/>
</dbReference>
<gene>
    <name evidence="1" type="ORF">C7B45_00475</name>
</gene>
<evidence type="ECO:0000313" key="2">
    <source>
        <dbReference type="Proteomes" id="UP000241848"/>
    </source>
</evidence>